<comment type="caution">
    <text evidence="1">The sequence shown here is derived from an EMBL/GenBank/DDBJ whole genome shotgun (WGS) entry which is preliminary data.</text>
</comment>
<protein>
    <submittedName>
        <fullName evidence="1">DOPA-like domain-containing protein</fullName>
    </submittedName>
</protein>
<proteinExistence type="predicted"/>
<organism evidence="1 2">
    <name type="scientific">Hypoxylon rubiginosum</name>
    <dbReference type="NCBI Taxonomy" id="110542"/>
    <lineage>
        <taxon>Eukaryota</taxon>
        <taxon>Fungi</taxon>
        <taxon>Dikarya</taxon>
        <taxon>Ascomycota</taxon>
        <taxon>Pezizomycotina</taxon>
        <taxon>Sordariomycetes</taxon>
        <taxon>Xylariomycetidae</taxon>
        <taxon>Xylariales</taxon>
        <taxon>Hypoxylaceae</taxon>
        <taxon>Hypoxylon</taxon>
    </lineage>
</organism>
<keyword evidence="2" id="KW-1185">Reference proteome</keyword>
<reference evidence="1 2" key="1">
    <citation type="journal article" date="2022" name="New Phytol.">
        <title>Ecological generalism drives hyperdiversity of secondary metabolite gene clusters in xylarialean endophytes.</title>
        <authorList>
            <person name="Franco M.E.E."/>
            <person name="Wisecaver J.H."/>
            <person name="Arnold A.E."/>
            <person name="Ju Y.M."/>
            <person name="Slot J.C."/>
            <person name="Ahrendt S."/>
            <person name="Moore L.P."/>
            <person name="Eastman K.E."/>
            <person name="Scott K."/>
            <person name="Konkel Z."/>
            <person name="Mondo S.J."/>
            <person name="Kuo A."/>
            <person name="Hayes R.D."/>
            <person name="Haridas S."/>
            <person name="Andreopoulos B."/>
            <person name="Riley R."/>
            <person name="LaButti K."/>
            <person name="Pangilinan J."/>
            <person name="Lipzen A."/>
            <person name="Amirebrahimi M."/>
            <person name="Yan J."/>
            <person name="Adam C."/>
            <person name="Keymanesh K."/>
            <person name="Ng V."/>
            <person name="Louie K."/>
            <person name="Northen T."/>
            <person name="Drula E."/>
            <person name="Henrissat B."/>
            <person name="Hsieh H.M."/>
            <person name="Youens-Clark K."/>
            <person name="Lutzoni F."/>
            <person name="Miadlikowska J."/>
            <person name="Eastwood D.C."/>
            <person name="Hamelin R.C."/>
            <person name="Grigoriev I.V."/>
            <person name="U'Ren J.M."/>
        </authorList>
    </citation>
    <scope>NUCLEOTIDE SEQUENCE [LARGE SCALE GENOMIC DNA]</scope>
    <source>
        <strain evidence="1 2">ER1909</strain>
    </source>
</reference>
<accession>A0ACC0DFN4</accession>
<gene>
    <name evidence="1" type="ORF">F4821DRAFT_189317</name>
</gene>
<evidence type="ECO:0000313" key="1">
    <source>
        <dbReference type="EMBL" id="KAI6091667.1"/>
    </source>
</evidence>
<sequence length="178" mass="20654">MVFTFGKTTYPSPLEGYEGAPPLPDEKNEDGKSYKNPANESLSKAYLEFPEPLDNGRRGGFDVHIYYFQSNETQTQYAKELWERIRREFPELRIYRFWDRPIGPHPVAMFEVNLFTPAQFGAFIAWLAIYRGPLSVLIHPNTVEDAKGGSHMEIERRNHSERAIWMGERIPLDLARFG</sequence>
<name>A0ACC0DFN4_9PEZI</name>
<dbReference type="EMBL" id="MU394286">
    <property type="protein sequence ID" value="KAI6091667.1"/>
    <property type="molecule type" value="Genomic_DNA"/>
</dbReference>
<evidence type="ECO:0000313" key="2">
    <source>
        <dbReference type="Proteomes" id="UP001497680"/>
    </source>
</evidence>
<dbReference type="Proteomes" id="UP001497680">
    <property type="component" value="Unassembled WGS sequence"/>
</dbReference>